<dbReference type="Gene3D" id="3.80.10.10">
    <property type="entry name" value="Ribonuclease Inhibitor"/>
    <property type="match status" value="1"/>
</dbReference>
<keyword evidence="3" id="KW-0677">Repeat</keyword>
<evidence type="ECO:0000256" key="5">
    <source>
        <dbReference type="ARBA" id="ARBA00022821"/>
    </source>
</evidence>
<gene>
    <name evidence="9" type="ORF">CB5_LOCUS26042</name>
</gene>
<dbReference type="InterPro" id="IPR041118">
    <property type="entry name" value="Rx_N"/>
</dbReference>
<feature type="domain" description="Disease resistance N-terminal" evidence="8">
    <location>
        <begin position="299"/>
        <end position="372"/>
    </location>
</feature>
<comment type="similarity">
    <text evidence="1">Belongs to the disease resistance NB-LRR family.</text>
</comment>
<evidence type="ECO:0000256" key="7">
    <source>
        <dbReference type="SAM" id="MobiDB-lite"/>
    </source>
</evidence>
<protein>
    <recommendedName>
        <fullName evidence="8">Disease resistance N-terminal domain-containing protein</fullName>
    </recommendedName>
</protein>
<evidence type="ECO:0000259" key="8">
    <source>
        <dbReference type="Pfam" id="PF18052"/>
    </source>
</evidence>
<dbReference type="InterPro" id="IPR032675">
    <property type="entry name" value="LRR_dom_sf"/>
</dbReference>
<keyword evidence="5" id="KW-0611">Plant defense</keyword>
<evidence type="ECO:0000256" key="2">
    <source>
        <dbReference type="ARBA" id="ARBA00022614"/>
    </source>
</evidence>
<reference evidence="9" key="1">
    <citation type="submission" date="2020-07" db="EMBL/GenBank/DDBJ databases">
        <authorList>
            <person name="Lin J."/>
        </authorList>
    </citation>
    <scope>NUCLEOTIDE SEQUENCE</scope>
</reference>
<evidence type="ECO:0000313" key="9">
    <source>
        <dbReference type="EMBL" id="CAD1842831.1"/>
    </source>
</evidence>
<accession>A0A6V7QIQ3</accession>
<evidence type="ECO:0000256" key="4">
    <source>
        <dbReference type="ARBA" id="ARBA00022741"/>
    </source>
</evidence>
<proteinExistence type="inferred from homology"/>
<keyword evidence="4" id="KW-0547">Nucleotide-binding</keyword>
<dbReference type="EMBL" id="LR862136">
    <property type="protein sequence ID" value="CAD1842831.1"/>
    <property type="molecule type" value="Genomic_DNA"/>
</dbReference>
<dbReference type="AlphaFoldDB" id="A0A6V7QIQ3"/>
<feature type="region of interest" description="Disordered" evidence="7">
    <location>
        <begin position="471"/>
        <end position="508"/>
    </location>
</feature>
<dbReference type="PANTHER" id="PTHR36766:SF55">
    <property type="entry name" value="OS11G0492900 PROTEIN"/>
    <property type="match status" value="1"/>
</dbReference>
<feature type="compositionally biased region" description="Polar residues" evidence="7">
    <location>
        <begin position="474"/>
        <end position="500"/>
    </location>
</feature>
<evidence type="ECO:0000256" key="1">
    <source>
        <dbReference type="ARBA" id="ARBA00008894"/>
    </source>
</evidence>
<evidence type="ECO:0000256" key="3">
    <source>
        <dbReference type="ARBA" id="ARBA00022737"/>
    </source>
</evidence>
<dbReference type="Gene3D" id="1.20.5.4130">
    <property type="match status" value="1"/>
</dbReference>
<dbReference type="PANTHER" id="PTHR36766">
    <property type="entry name" value="PLANT BROAD-SPECTRUM MILDEW RESISTANCE PROTEIN RPW8"/>
    <property type="match status" value="1"/>
</dbReference>
<name>A0A6V7QIQ3_ANACO</name>
<organism evidence="9">
    <name type="scientific">Ananas comosus var. bracteatus</name>
    <name type="common">red pineapple</name>
    <dbReference type="NCBI Taxonomy" id="296719"/>
    <lineage>
        <taxon>Eukaryota</taxon>
        <taxon>Viridiplantae</taxon>
        <taxon>Streptophyta</taxon>
        <taxon>Embryophyta</taxon>
        <taxon>Tracheophyta</taxon>
        <taxon>Spermatophyta</taxon>
        <taxon>Magnoliopsida</taxon>
        <taxon>Liliopsida</taxon>
        <taxon>Poales</taxon>
        <taxon>Bromeliaceae</taxon>
        <taxon>Bromelioideae</taxon>
        <taxon>Ananas</taxon>
    </lineage>
</organism>
<dbReference type="Pfam" id="PF18052">
    <property type="entry name" value="Rx_N"/>
    <property type="match status" value="1"/>
</dbReference>
<evidence type="ECO:0000256" key="6">
    <source>
        <dbReference type="ARBA" id="ARBA00022840"/>
    </source>
</evidence>
<keyword evidence="2" id="KW-0433">Leucine-rich repeat</keyword>
<keyword evidence="6" id="KW-0067">ATP-binding</keyword>
<dbReference type="GO" id="GO:0006952">
    <property type="term" value="P:defense response"/>
    <property type="evidence" value="ECO:0007669"/>
    <property type="project" value="UniProtKB-KW"/>
</dbReference>
<dbReference type="SUPFAM" id="SSF52058">
    <property type="entry name" value="L domain-like"/>
    <property type="match status" value="1"/>
</dbReference>
<sequence length="508" mass="55781">MITRLPSADVLANLKSLQTLSLTDCWALTSLGGIGSLPCLTDLILSGCPCLDSETAFLSSSLQSIHFQSCAVVDVILANADLPRLSELWIDQCHMRTASLQFGNLRSLHSLSIWDCSGVSSLVDLQELRSLEFLFLRNCSKLQSVTNLPGSLKSFVIHGCPLLEEGSVNTDPISGVHNSWALASGDGKKKGFINGSTPAPTPEVPEQAELSVMDRLQAQVAALTNVVQCQETRFERFQELLERQAAAAAATVTDGRDVPAPSTRVPEPAQAMPVVESIGVAAEVWVASPLVAKLLNEGFDSLGIDAEKRLEEMEQNILPVLKSVIEKAEGSRHHRKVEGWLQRLKDAYDDAEDALDLLHYDRLRRQVATASSSSTRRRSNPVPKVVRDMLSPQKIKLKRRLNELEMIASEAEKLRALLRAWPDQTAAAAAPDSRPAISVPPLRVFGRDEDREEIIQLLKMEPAAEVMEKLEDSAQWSEVESGLQSTEDVLTSSTTGGSNARRQRRRRR</sequence>
<dbReference type="GO" id="GO:0005524">
    <property type="term" value="F:ATP binding"/>
    <property type="evidence" value="ECO:0007669"/>
    <property type="project" value="UniProtKB-KW"/>
</dbReference>